<dbReference type="RefSeq" id="WP_204026438.1">
    <property type="nucleotide sequence ID" value="NZ_BOOW01000020.1"/>
</dbReference>
<feature type="domain" description="SCO6045-like C-terminal" evidence="2">
    <location>
        <begin position="44"/>
        <end position="129"/>
    </location>
</feature>
<evidence type="ECO:0000313" key="4">
    <source>
        <dbReference type="Proteomes" id="UP000606172"/>
    </source>
</evidence>
<sequence>MSDGAPIGEPPGVESVGHRRAWPAPRGGEPPRAGSLKEARAALAAAQAELLAALVAGGAVPEGFDRTRIEAQTQSLAAKRRRLVARVMPELGTALGAEFPRLFAAYAEGRPPPGRVRTDAEHFAAWLRERGQLPEEHASVVRQVWWRRLWRRAS</sequence>
<feature type="region of interest" description="Disordered" evidence="1">
    <location>
        <begin position="1"/>
        <end position="36"/>
    </location>
</feature>
<name>A0A919V773_9ACTN</name>
<evidence type="ECO:0000259" key="2">
    <source>
        <dbReference type="Pfam" id="PF26136"/>
    </source>
</evidence>
<reference evidence="3" key="1">
    <citation type="submission" date="2021-01" db="EMBL/GenBank/DDBJ databases">
        <title>Whole genome shotgun sequence of Sinosporangium siamense NBRC 109515.</title>
        <authorList>
            <person name="Komaki H."/>
            <person name="Tamura T."/>
        </authorList>
    </citation>
    <scope>NUCLEOTIDE SEQUENCE</scope>
    <source>
        <strain evidence="3">NBRC 109515</strain>
    </source>
</reference>
<organism evidence="3 4">
    <name type="scientific">Sinosporangium siamense</name>
    <dbReference type="NCBI Taxonomy" id="1367973"/>
    <lineage>
        <taxon>Bacteria</taxon>
        <taxon>Bacillati</taxon>
        <taxon>Actinomycetota</taxon>
        <taxon>Actinomycetes</taxon>
        <taxon>Streptosporangiales</taxon>
        <taxon>Streptosporangiaceae</taxon>
        <taxon>Sinosporangium</taxon>
    </lineage>
</organism>
<dbReference type="AlphaFoldDB" id="A0A919V773"/>
<keyword evidence="4" id="KW-1185">Reference proteome</keyword>
<evidence type="ECO:0000313" key="3">
    <source>
        <dbReference type="EMBL" id="GII93183.1"/>
    </source>
</evidence>
<accession>A0A919V773</accession>
<gene>
    <name evidence="3" type="ORF">Ssi02_34140</name>
</gene>
<dbReference type="EMBL" id="BOOW01000020">
    <property type="protein sequence ID" value="GII93183.1"/>
    <property type="molecule type" value="Genomic_DNA"/>
</dbReference>
<protein>
    <recommendedName>
        <fullName evidence="2">SCO6045-like C-terminal domain-containing protein</fullName>
    </recommendedName>
</protein>
<evidence type="ECO:0000256" key="1">
    <source>
        <dbReference type="SAM" id="MobiDB-lite"/>
    </source>
</evidence>
<dbReference type="InterPro" id="IPR058711">
    <property type="entry name" value="SCO6045-like_C"/>
</dbReference>
<feature type="compositionally biased region" description="Low complexity" evidence="1">
    <location>
        <begin position="22"/>
        <end position="34"/>
    </location>
</feature>
<dbReference type="Proteomes" id="UP000606172">
    <property type="component" value="Unassembled WGS sequence"/>
</dbReference>
<proteinExistence type="predicted"/>
<dbReference type="Pfam" id="PF26136">
    <property type="entry name" value="SCO6045_C"/>
    <property type="match status" value="1"/>
</dbReference>
<comment type="caution">
    <text evidence="3">The sequence shown here is derived from an EMBL/GenBank/DDBJ whole genome shotgun (WGS) entry which is preliminary data.</text>
</comment>